<protein>
    <submittedName>
        <fullName evidence="2">Uncharacterized protein</fullName>
    </submittedName>
</protein>
<dbReference type="eggNOG" id="ENOG503421S">
    <property type="taxonomic scope" value="Bacteria"/>
</dbReference>
<proteinExistence type="predicted"/>
<dbReference type="Proteomes" id="UP000001349">
    <property type="component" value="Chromosome"/>
</dbReference>
<gene>
    <name evidence="2" type="ordered locus">Ccel_2165</name>
</gene>
<feature type="transmembrane region" description="Helical" evidence="1">
    <location>
        <begin position="50"/>
        <end position="74"/>
    </location>
</feature>
<evidence type="ECO:0000256" key="1">
    <source>
        <dbReference type="SAM" id="Phobius"/>
    </source>
</evidence>
<dbReference type="RefSeq" id="WP_015925602.1">
    <property type="nucleotide sequence ID" value="NC_011898.1"/>
</dbReference>
<accession>B8I474</accession>
<dbReference type="AlphaFoldDB" id="B8I474"/>
<evidence type="ECO:0000313" key="3">
    <source>
        <dbReference type="Proteomes" id="UP000001349"/>
    </source>
</evidence>
<dbReference type="STRING" id="394503.Ccel_2165"/>
<organism evidence="2 3">
    <name type="scientific">Ruminiclostridium cellulolyticum (strain ATCC 35319 / DSM 5812 / JCM 6584 / H10)</name>
    <name type="common">Clostridium cellulolyticum</name>
    <dbReference type="NCBI Taxonomy" id="394503"/>
    <lineage>
        <taxon>Bacteria</taxon>
        <taxon>Bacillati</taxon>
        <taxon>Bacillota</taxon>
        <taxon>Clostridia</taxon>
        <taxon>Eubacteriales</taxon>
        <taxon>Oscillospiraceae</taxon>
        <taxon>Ruminiclostridium</taxon>
    </lineage>
</organism>
<dbReference type="HOGENOM" id="CLU_2205436_0_0_9"/>
<sequence length="107" mass="12241">MKQEYSNNSGFDNSHITWNSSEVTSIEREMLLENLNYINSKPVSNWIKGLLTVLAVLIPGIGQIFGLVVGMLFVSDKVKEKRFFGMVLIAVSVVMFSILLFLWLKWR</sequence>
<dbReference type="EMBL" id="CP001348">
    <property type="protein sequence ID" value="ACL76507.1"/>
    <property type="molecule type" value="Genomic_DNA"/>
</dbReference>
<dbReference type="KEGG" id="cce:Ccel_2165"/>
<reference evidence="2 3" key="1">
    <citation type="submission" date="2009-01" db="EMBL/GenBank/DDBJ databases">
        <title>Complete sequence of Clostridium cellulolyticum H10.</title>
        <authorList>
            <consortium name="US DOE Joint Genome Institute"/>
            <person name="Lucas S."/>
            <person name="Copeland A."/>
            <person name="Lapidus A."/>
            <person name="Glavina del Rio T."/>
            <person name="Dalin E."/>
            <person name="Tice H."/>
            <person name="Bruce D."/>
            <person name="Goodwin L."/>
            <person name="Pitluck S."/>
            <person name="Chertkov O."/>
            <person name="Saunders E."/>
            <person name="Brettin T."/>
            <person name="Detter J.C."/>
            <person name="Han C."/>
            <person name="Larimer F."/>
            <person name="Land M."/>
            <person name="Hauser L."/>
            <person name="Kyrpides N."/>
            <person name="Ivanova N."/>
            <person name="Zhou J."/>
            <person name="Richardson P."/>
        </authorList>
    </citation>
    <scope>NUCLEOTIDE SEQUENCE [LARGE SCALE GENOMIC DNA]</scope>
    <source>
        <strain evidence="3">ATCC 35319 / DSM 5812 / JCM 6584 / H10</strain>
    </source>
</reference>
<keyword evidence="1" id="KW-0812">Transmembrane</keyword>
<evidence type="ECO:0000313" key="2">
    <source>
        <dbReference type="EMBL" id="ACL76507.1"/>
    </source>
</evidence>
<keyword evidence="1" id="KW-1133">Transmembrane helix</keyword>
<feature type="transmembrane region" description="Helical" evidence="1">
    <location>
        <begin position="83"/>
        <end position="104"/>
    </location>
</feature>
<keyword evidence="3" id="KW-1185">Reference proteome</keyword>
<dbReference type="OrthoDB" id="1739705at2"/>
<keyword evidence="1" id="KW-0472">Membrane</keyword>
<name>B8I474_RUMCH</name>